<evidence type="ECO:0000256" key="4">
    <source>
        <dbReference type="ARBA" id="ARBA00022989"/>
    </source>
</evidence>
<accession>A0A7R8YRP4</accession>
<organism evidence="7 8">
    <name type="scientific">Hermetia illucens</name>
    <name type="common">Black soldier fly</name>
    <dbReference type="NCBI Taxonomy" id="343691"/>
    <lineage>
        <taxon>Eukaryota</taxon>
        <taxon>Metazoa</taxon>
        <taxon>Ecdysozoa</taxon>
        <taxon>Arthropoda</taxon>
        <taxon>Hexapoda</taxon>
        <taxon>Insecta</taxon>
        <taxon>Pterygota</taxon>
        <taxon>Neoptera</taxon>
        <taxon>Endopterygota</taxon>
        <taxon>Diptera</taxon>
        <taxon>Brachycera</taxon>
        <taxon>Stratiomyomorpha</taxon>
        <taxon>Stratiomyidae</taxon>
        <taxon>Hermetiinae</taxon>
        <taxon>Hermetia</taxon>
    </lineage>
</organism>
<dbReference type="GO" id="GO:0022857">
    <property type="term" value="F:transmembrane transporter activity"/>
    <property type="evidence" value="ECO:0007669"/>
    <property type="project" value="UniProtKB-UniRule"/>
</dbReference>
<protein>
    <recommendedName>
        <fullName evidence="6">Choline transporter-like protein</fullName>
    </recommendedName>
</protein>
<feature type="transmembrane region" description="Helical" evidence="6">
    <location>
        <begin position="318"/>
        <end position="344"/>
    </location>
</feature>
<dbReference type="PANTHER" id="PTHR12385">
    <property type="entry name" value="CHOLINE TRANSPORTER-LIKE (SLC FAMILY 44)"/>
    <property type="match status" value="1"/>
</dbReference>
<feature type="transmembrane region" description="Helical" evidence="6">
    <location>
        <begin position="25"/>
        <end position="46"/>
    </location>
</feature>
<dbReference type="InParanoid" id="A0A7R8YRP4"/>
<keyword evidence="3 6" id="KW-0812">Transmembrane</keyword>
<feature type="transmembrane region" description="Helical" evidence="6">
    <location>
        <begin position="274"/>
        <end position="298"/>
    </location>
</feature>
<comment type="similarity">
    <text evidence="2 6">Belongs to the CTL (choline transporter-like) family.</text>
</comment>
<dbReference type="AlphaFoldDB" id="A0A7R8YRP4"/>
<evidence type="ECO:0000313" key="8">
    <source>
        <dbReference type="Proteomes" id="UP000594454"/>
    </source>
</evidence>
<evidence type="ECO:0000256" key="3">
    <source>
        <dbReference type="ARBA" id="ARBA00022692"/>
    </source>
</evidence>
<proteinExistence type="inferred from homology"/>
<evidence type="ECO:0000256" key="6">
    <source>
        <dbReference type="RuleBase" id="RU368066"/>
    </source>
</evidence>
<feature type="transmembrane region" description="Helical" evidence="6">
    <location>
        <begin position="401"/>
        <end position="432"/>
    </location>
</feature>
<evidence type="ECO:0000256" key="1">
    <source>
        <dbReference type="ARBA" id="ARBA00004141"/>
    </source>
</evidence>
<comment type="function">
    <text evidence="6">Choline transporter.</text>
</comment>
<feature type="transmembrane region" description="Helical" evidence="6">
    <location>
        <begin position="452"/>
        <end position="474"/>
    </location>
</feature>
<dbReference type="EMBL" id="LR899010">
    <property type="protein sequence ID" value="CAD7081735.1"/>
    <property type="molecule type" value="Genomic_DNA"/>
</dbReference>
<comment type="subcellular location">
    <subcellularLocation>
        <location evidence="6">Cell membrane</location>
        <topology evidence="6">Multi-pass membrane protein</topology>
    </subcellularLocation>
    <subcellularLocation>
        <location evidence="1">Membrane</location>
        <topology evidence="1">Multi-pass membrane protein</topology>
    </subcellularLocation>
</comment>
<sequence length="661" mass="75570">MKFETAKTPLEKRRSVVNECTDTPWLVIFIFFWFAMIVVAIFSFVYGSPHRILKGTDSFGNICGVSHNEKYKKNPLSGLNMIDRPDLFFLDFQDFKKALKICVKSCPEKNITNSRDLHRYHIRSENNLCRYDFNASYLSLPISDNINYFNNLGPCPRLPVYESHVILHKCIPKLDTVTEEHFKREMFNSWSIIDFFLIDLYYNWISIILIVILASVLSSLIIACLYWLTSIISWCICGSTITAVFFFNALLWWTYYTDSNDRKNRSHANFQNEIGIFVLSALSTIVMIAGITIVYLLRSKLEKLAKILEKAGTCLSNLPSIFILPFLALLMIFMLFSLGVYVIACLASSGYPQIQSTIPINSLADNETNFSSDLHKFNTKESYRSLHTIDYVDAYCLRKMIWFYIFGLFWLIEFVFAGMQLTIAGVVAHWYFGKYTKTPITHIFKNLIKYHLGSIAKGSLLITIFQPIRIMLTYSYTRLKRKQIKGSRCAGCGLQSCVCCFWVLDKFIRYLNSDAYAVIAVESINLYPAGGIAWNSIVSGSTESTALRHIADFVLLLAKFLVAIFSSFMSVLLLRGSKIADLSSLLWLFSFALGFLIGKVLLTLYKAVIDTLSLCDCERKIMNNQSRRWPLNKNVSPIEIETAVGTNETVSPFEMTLMMAH</sequence>
<feature type="transmembrane region" description="Helical" evidence="6">
    <location>
        <begin position="553"/>
        <end position="574"/>
    </location>
</feature>
<keyword evidence="5 6" id="KW-0472">Membrane</keyword>
<gene>
    <name evidence="7" type="ORF">HERILL_LOCUS4827</name>
</gene>
<feature type="transmembrane region" description="Helical" evidence="6">
    <location>
        <begin position="201"/>
        <end position="225"/>
    </location>
</feature>
<dbReference type="PANTHER" id="PTHR12385:SF12">
    <property type="entry name" value="CHOLINE TRANSPORTER-LIKE PROTEIN"/>
    <property type="match status" value="1"/>
</dbReference>
<dbReference type="OrthoDB" id="420519at2759"/>
<dbReference type="Pfam" id="PF04515">
    <property type="entry name" value="Choline_transpo"/>
    <property type="match status" value="1"/>
</dbReference>
<reference evidence="7 8" key="1">
    <citation type="submission" date="2020-11" db="EMBL/GenBank/DDBJ databases">
        <authorList>
            <person name="Wallbank WR R."/>
            <person name="Pardo Diaz C."/>
            <person name="Kozak K."/>
            <person name="Martin S."/>
            <person name="Jiggins C."/>
            <person name="Moest M."/>
            <person name="Warren A I."/>
            <person name="Generalovic N T."/>
            <person name="Byers J.R.P. K."/>
            <person name="Montejo-Kovacevich G."/>
            <person name="Yen C E."/>
        </authorList>
    </citation>
    <scope>NUCLEOTIDE SEQUENCE [LARGE SCALE GENOMIC DNA]</scope>
</reference>
<dbReference type="FunCoup" id="A0A7R8YRP4">
    <property type="interactions" value="144"/>
</dbReference>
<evidence type="ECO:0000256" key="5">
    <source>
        <dbReference type="ARBA" id="ARBA00023136"/>
    </source>
</evidence>
<dbReference type="InterPro" id="IPR007603">
    <property type="entry name" value="Choline_transptr-like"/>
</dbReference>
<evidence type="ECO:0000256" key="2">
    <source>
        <dbReference type="ARBA" id="ARBA00007168"/>
    </source>
</evidence>
<keyword evidence="8" id="KW-1185">Reference proteome</keyword>
<dbReference type="Proteomes" id="UP000594454">
    <property type="component" value="Chromosome 2"/>
</dbReference>
<name>A0A7R8YRP4_HERIL</name>
<keyword evidence="4 6" id="KW-1133">Transmembrane helix</keyword>
<feature type="transmembrane region" description="Helical" evidence="6">
    <location>
        <begin position="231"/>
        <end position="253"/>
    </location>
</feature>
<evidence type="ECO:0000313" key="7">
    <source>
        <dbReference type="EMBL" id="CAD7081735.1"/>
    </source>
</evidence>
<feature type="transmembrane region" description="Helical" evidence="6">
    <location>
        <begin position="586"/>
        <end position="605"/>
    </location>
</feature>
<dbReference type="GO" id="GO:0005886">
    <property type="term" value="C:plasma membrane"/>
    <property type="evidence" value="ECO:0007669"/>
    <property type="project" value="UniProtKB-SubCell"/>
</dbReference>